<gene>
    <name evidence="1" type="ORF">B6D57_04800</name>
</gene>
<reference evidence="2" key="1">
    <citation type="submission" date="2017-03" db="EMBL/GenBank/DDBJ databases">
        <title>Novel pathways for hydrocarbon cycling and metabolic interdependencies in hydrothermal sediment communities.</title>
        <authorList>
            <person name="Dombrowski N."/>
            <person name="Seitz K."/>
            <person name="Teske A."/>
            <person name="Baker B."/>
        </authorList>
    </citation>
    <scope>NUCLEOTIDE SEQUENCE [LARGE SCALE GENOMIC DNA]</scope>
</reference>
<dbReference type="EMBL" id="NATQ01000100">
    <property type="protein sequence ID" value="OQX90115.1"/>
    <property type="molecule type" value="Genomic_DNA"/>
</dbReference>
<protein>
    <submittedName>
        <fullName evidence="1">Uncharacterized protein</fullName>
    </submittedName>
</protein>
<accession>A0A1W9S090</accession>
<proteinExistence type="predicted"/>
<dbReference type="AlphaFoldDB" id="A0A1W9S090"/>
<name>A0A1W9S090_9BACT</name>
<sequence length="206" mass="23369">MIIFHSISTKAGIKSVSMQRNEPSVLVSAYFLYKRPFLRHLMPSLSRHTNNMMLDSGSISAIRAGDTEWFNMSDYIFYLARNYPFNIVANLDIPFIRSGKKRIPLNRDEILKLNIENALKLLNSRFLPCARWVHTFGVGSGRRIPDLVGLKVTSTDTAYASIISNYGKVILPYGSIKLPKERNYYQGTLMPLNMATITQITPLSCD</sequence>
<dbReference type="SUPFAM" id="SSF51713">
    <property type="entry name" value="tRNA-guanine transglycosylase"/>
    <property type="match status" value="1"/>
</dbReference>
<evidence type="ECO:0000313" key="1">
    <source>
        <dbReference type="EMBL" id="OQX90115.1"/>
    </source>
</evidence>
<dbReference type="Proteomes" id="UP000192611">
    <property type="component" value="Unassembled WGS sequence"/>
</dbReference>
<organism evidence="1 2">
    <name type="scientific">Candidatus Coatesbacteria bacterium 4484_99</name>
    <dbReference type="NCBI Taxonomy" id="1970774"/>
    <lineage>
        <taxon>Bacteria</taxon>
        <taxon>Candidatus Coatesiibacteriota</taxon>
    </lineage>
</organism>
<comment type="caution">
    <text evidence="1">The sequence shown here is derived from an EMBL/GenBank/DDBJ whole genome shotgun (WGS) entry which is preliminary data.</text>
</comment>
<dbReference type="GO" id="GO:0006400">
    <property type="term" value="P:tRNA modification"/>
    <property type="evidence" value="ECO:0007669"/>
    <property type="project" value="InterPro"/>
</dbReference>
<evidence type="ECO:0000313" key="2">
    <source>
        <dbReference type="Proteomes" id="UP000192611"/>
    </source>
</evidence>
<dbReference type="InterPro" id="IPR036511">
    <property type="entry name" value="TGT-like_sf"/>
</dbReference>